<dbReference type="InterPro" id="IPR000531">
    <property type="entry name" value="Beta-barrel_TonB"/>
</dbReference>
<comment type="caution">
    <text evidence="12">The sequence shown here is derived from an EMBL/GenBank/DDBJ whole genome shotgun (WGS) entry which is preliminary data.</text>
</comment>
<evidence type="ECO:0000313" key="13">
    <source>
        <dbReference type="Proteomes" id="UP000598997"/>
    </source>
</evidence>
<keyword evidence="8" id="KW-0798">TonB box</keyword>
<dbReference type="GO" id="GO:0009279">
    <property type="term" value="C:cell outer membrane"/>
    <property type="evidence" value="ECO:0007669"/>
    <property type="project" value="UniProtKB-SubCell"/>
</dbReference>
<gene>
    <name evidence="12" type="ORF">GCM10010989_05670</name>
</gene>
<evidence type="ECO:0000256" key="4">
    <source>
        <dbReference type="ARBA" id="ARBA00022496"/>
    </source>
</evidence>
<evidence type="ECO:0000256" key="9">
    <source>
        <dbReference type="ARBA" id="ARBA00023136"/>
    </source>
</evidence>
<dbReference type="Pfam" id="PF00593">
    <property type="entry name" value="TonB_dep_Rec_b-barrel"/>
    <property type="match status" value="1"/>
</dbReference>
<evidence type="ECO:0000256" key="8">
    <source>
        <dbReference type="ARBA" id="ARBA00023077"/>
    </source>
</evidence>
<dbReference type="SUPFAM" id="SSF56935">
    <property type="entry name" value="Porins"/>
    <property type="match status" value="1"/>
</dbReference>
<dbReference type="PANTHER" id="PTHR32552:SF81">
    <property type="entry name" value="TONB-DEPENDENT OUTER MEMBRANE RECEPTOR"/>
    <property type="match status" value="1"/>
</dbReference>
<dbReference type="GO" id="GO:0006826">
    <property type="term" value="P:iron ion transport"/>
    <property type="evidence" value="ECO:0007669"/>
    <property type="project" value="UniProtKB-KW"/>
</dbReference>
<protein>
    <recommendedName>
        <fullName evidence="11">TonB-dependent receptor-like beta-barrel domain-containing protein</fullName>
    </recommendedName>
</protein>
<evidence type="ECO:0000256" key="3">
    <source>
        <dbReference type="ARBA" id="ARBA00022452"/>
    </source>
</evidence>
<evidence type="ECO:0000256" key="1">
    <source>
        <dbReference type="ARBA" id="ARBA00004571"/>
    </source>
</evidence>
<dbReference type="PANTHER" id="PTHR32552">
    <property type="entry name" value="FERRICHROME IRON RECEPTOR-RELATED"/>
    <property type="match status" value="1"/>
</dbReference>
<evidence type="ECO:0000259" key="11">
    <source>
        <dbReference type="Pfam" id="PF00593"/>
    </source>
</evidence>
<evidence type="ECO:0000256" key="7">
    <source>
        <dbReference type="ARBA" id="ARBA00023065"/>
    </source>
</evidence>
<evidence type="ECO:0000256" key="6">
    <source>
        <dbReference type="ARBA" id="ARBA00023004"/>
    </source>
</evidence>
<accession>A0A917DG48</accession>
<keyword evidence="4" id="KW-0410">Iron transport</keyword>
<proteinExistence type="predicted"/>
<dbReference type="InterPro" id="IPR036942">
    <property type="entry name" value="Beta-barrel_TonB_sf"/>
</dbReference>
<comment type="subcellular location">
    <subcellularLocation>
        <location evidence="1">Cell outer membrane</location>
        <topology evidence="1">Multi-pass membrane protein</topology>
    </subcellularLocation>
</comment>
<keyword evidence="3" id="KW-1134">Transmembrane beta strand</keyword>
<dbReference type="EMBL" id="BMIO01000001">
    <property type="protein sequence ID" value="GGD34373.1"/>
    <property type="molecule type" value="Genomic_DNA"/>
</dbReference>
<sequence length="442" mass="48611">MELGLGAVTVNSITSYRDSDENFYADFGTAGLFIAQRPQTYEQFSQELRFAGDLFSGFDYVAGLYYFESDYELDQSTFVFGAPAGGIGVIGHSESYAAFVDFNWEVFENVRLSGGGRYTKDKKDYEFPLILSDSVKKSWSKFTPKLTVDWRPTPDMMLYGTWSRGYRSGGFSGRAGTPFSAQTPYDPETVDSFELGAKTGWLNGRGTFNIAGFYTDYKNIQQSTVITADNAQGNETIVVNAAGAKIKGVEMDMSFEPVDGLNFSAAVGYTDAKFNGFIIGQPITRADGTIFLQQLDYSDVDPIFAPKWTLSLNGSYTISVGEADVTLSAGYRYLAEYDQQIAPDPALYGALLAQDFSATPFVVPQNDPRVRSDAQNLLDASISAQVPMNDSGAKANFSLFVRNLLDDRGPSFAFAVAAYPNLWHYGVPREPRFWGASAGFEF</sequence>
<keyword evidence="6" id="KW-0408">Iron</keyword>
<dbReference type="RefSeq" id="WP_066765137.1">
    <property type="nucleotide sequence ID" value="NZ_BMIO01000001.1"/>
</dbReference>
<keyword evidence="10" id="KW-0998">Cell outer membrane</keyword>
<dbReference type="AlphaFoldDB" id="A0A917DG48"/>
<evidence type="ECO:0000256" key="5">
    <source>
        <dbReference type="ARBA" id="ARBA00022692"/>
    </source>
</evidence>
<evidence type="ECO:0000256" key="10">
    <source>
        <dbReference type="ARBA" id="ARBA00023237"/>
    </source>
</evidence>
<reference evidence="12 13" key="1">
    <citation type="journal article" date="2014" name="Int. J. Syst. Evol. Microbiol.">
        <title>Complete genome sequence of Corynebacterium casei LMG S-19264T (=DSM 44701T), isolated from a smear-ripened cheese.</title>
        <authorList>
            <consortium name="US DOE Joint Genome Institute (JGI-PGF)"/>
            <person name="Walter F."/>
            <person name="Albersmeier A."/>
            <person name="Kalinowski J."/>
            <person name="Ruckert C."/>
        </authorList>
    </citation>
    <scope>NUCLEOTIDE SEQUENCE [LARGE SCALE GENOMIC DNA]</scope>
    <source>
        <strain evidence="12 13">CGMCC 1.15358</strain>
    </source>
</reference>
<evidence type="ECO:0000313" key="12">
    <source>
        <dbReference type="EMBL" id="GGD34373.1"/>
    </source>
</evidence>
<keyword evidence="7" id="KW-0406">Ion transport</keyword>
<name>A0A917DG48_9SPHN</name>
<keyword evidence="13" id="KW-1185">Reference proteome</keyword>
<dbReference type="Proteomes" id="UP000598997">
    <property type="component" value="Unassembled WGS sequence"/>
</dbReference>
<dbReference type="Gene3D" id="2.40.170.20">
    <property type="entry name" value="TonB-dependent receptor, beta-barrel domain"/>
    <property type="match status" value="1"/>
</dbReference>
<evidence type="ECO:0000256" key="2">
    <source>
        <dbReference type="ARBA" id="ARBA00022448"/>
    </source>
</evidence>
<dbReference type="InterPro" id="IPR039426">
    <property type="entry name" value="TonB-dep_rcpt-like"/>
</dbReference>
<keyword evidence="2" id="KW-0813">Transport</keyword>
<feature type="domain" description="TonB-dependent receptor-like beta-barrel" evidence="11">
    <location>
        <begin position="11"/>
        <end position="404"/>
    </location>
</feature>
<keyword evidence="5" id="KW-0812">Transmembrane</keyword>
<organism evidence="12 13">
    <name type="scientific">Croceicoccus pelagius</name>
    <dbReference type="NCBI Taxonomy" id="1703341"/>
    <lineage>
        <taxon>Bacteria</taxon>
        <taxon>Pseudomonadati</taxon>
        <taxon>Pseudomonadota</taxon>
        <taxon>Alphaproteobacteria</taxon>
        <taxon>Sphingomonadales</taxon>
        <taxon>Erythrobacteraceae</taxon>
        <taxon>Croceicoccus</taxon>
    </lineage>
</organism>
<keyword evidence="9" id="KW-0472">Membrane</keyword>